<sequence length="362" mass="40988">MPTGNVRDTTGAGANRWLHMQKTSQREWVNRMANSKYIDYETDSYSNGPLVELLEERVASLLGKEKALFFHKGSICCLAALMAAAEKRDNKQVILHPKSHIHMDETNSYQTVGSLKGNLIGDDLPFDFNMVQQVENKASVLTVELPLRRVGFQLTPWDELEKMHAWCKENDVHFHMDGARLWESAHYYGKSVADIASLFDSVYVSLYKGLAGIGGAVLAGDADFIEDCKTWRARLGGLHWTLFPMLVTGLDGLDNELPKISGYAERALAISKELKQNSRIRIDKPVHVNAFQILVRGDIETINAKRSELIRERGYWPVRCFRATSDPEWQFVEFEVGYGSEEITNDEVVEFFSLLLPELPES</sequence>
<feature type="domain" description="Aromatic amino acid beta-eliminating lyase/threonine aldolase" evidence="4">
    <location>
        <begin position="40"/>
        <end position="277"/>
    </location>
</feature>
<reference evidence="5" key="1">
    <citation type="submission" date="2021-01" db="EMBL/GenBank/DDBJ databases">
        <authorList>
            <person name="Corre E."/>
            <person name="Pelletier E."/>
            <person name="Niang G."/>
            <person name="Scheremetjew M."/>
            <person name="Finn R."/>
            <person name="Kale V."/>
            <person name="Holt S."/>
            <person name="Cochrane G."/>
            <person name="Meng A."/>
            <person name="Brown T."/>
            <person name="Cohen L."/>
        </authorList>
    </citation>
    <scope>NUCLEOTIDE SEQUENCE</scope>
    <source>
        <strain evidence="5">NY070348D</strain>
    </source>
</reference>
<organism evidence="5">
    <name type="scientific">Mucochytrium quahogii</name>
    <dbReference type="NCBI Taxonomy" id="96639"/>
    <lineage>
        <taxon>Eukaryota</taxon>
        <taxon>Sar</taxon>
        <taxon>Stramenopiles</taxon>
        <taxon>Bigyra</taxon>
        <taxon>Labyrinthulomycetes</taxon>
        <taxon>Thraustochytrida</taxon>
        <taxon>Thraustochytriidae</taxon>
        <taxon>Mucochytrium</taxon>
    </lineage>
</organism>
<evidence type="ECO:0000313" key="5">
    <source>
        <dbReference type="EMBL" id="CAD9705988.1"/>
    </source>
</evidence>
<accession>A0A7S2WST4</accession>
<dbReference type="EMBL" id="HBHK01026301">
    <property type="protein sequence ID" value="CAD9705988.1"/>
    <property type="molecule type" value="Transcribed_RNA"/>
</dbReference>
<dbReference type="InterPro" id="IPR015424">
    <property type="entry name" value="PyrdxlP-dep_Trfase"/>
</dbReference>
<dbReference type="InterPro" id="IPR015422">
    <property type="entry name" value="PyrdxlP-dep_Trfase_small"/>
</dbReference>
<dbReference type="Gene3D" id="3.40.640.10">
    <property type="entry name" value="Type I PLP-dependent aspartate aminotransferase-like (Major domain)"/>
    <property type="match status" value="1"/>
</dbReference>
<keyword evidence="3" id="KW-0663">Pyridoxal phosphate</keyword>
<dbReference type="SUPFAM" id="SSF53383">
    <property type="entry name" value="PLP-dependent transferases"/>
    <property type="match status" value="1"/>
</dbReference>
<gene>
    <name evidence="5" type="ORF">QSP1433_LOCUS16529</name>
</gene>
<comment type="cofactor">
    <cofactor evidence="1">
        <name>pyridoxal 5'-phosphate</name>
        <dbReference type="ChEBI" id="CHEBI:597326"/>
    </cofactor>
</comment>
<dbReference type="InterPro" id="IPR015421">
    <property type="entry name" value="PyrdxlP-dep_Trfase_major"/>
</dbReference>
<dbReference type="Pfam" id="PF01212">
    <property type="entry name" value="Beta_elim_lyase"/>
    <property type="match status" value="1"/>
</dbReference>
<dbReference type="GO" id="GO:0008732">
    <property type="term" value="F:L-allo-threonine aldolase activity"/>
    <property type="evidence" value="ECO:0007669"/>
    <property type="project" value="TreeGrafter"/>
</dbReference>
<dbReference type="PANTHER" id="PTHR48097">
    <property type="entry name" value="L-THREONINE ALDOLASE-RELATED"/>
    <property type="match status" value="1"/>
</dbReference>
<name>A0A7S2WST4_9STRA</name>
<proteinExistence type="inferred from homology"/>
<dbReference type="InterPro" id="IPR001597">
    <property type="entry name" value="ArAA_b-elim_lyase/Thr_aldolase"/>
</dbReference>
<dbReference type="GO" id="GO:0006567">
    <property type="term" value="P:L-threonine catabolic process"/>
    <property type="evidence" value="ECO:0007669"/>
    <property type="project" value="TreeGrafter"/>
</dbReference>
<dbReference type="PANTHER" id="PTHR48097:SF9">
    <property type="entry name" value="L-THREONINE ALDOLASE"/>
    <property type="match status" value="1"/>
</dbReference>
<evidence type="ECO:0000256" key="3">
    <source>
        <dbReference type="ARBA" id="ARBA00022898"/>
    </source>
</evidence>
<dbReference type="Gene3D" id="3.90.1150.10">
    <property type="entry name" value="Aspartate Aminotransferase, domain 1"/>
    <property type="match status" value="1"/>
</dbReference>
<dbReference type="AlphaFoldDB" id="A0A7S2WST4"/>
<dbReference type="GO" id="GO:0005829">
    <property type="term" value="C:cytosol"/>
    <property type="evidence" value="ECO:0007669"/>
    <property type="project" value="TreeGrafter"/>
</dbReference>
<dbReference type="GO" id="GO:0006545">
    <property type="term" value="P:glycine biosynthetic process"/>
    <property type="evidence" value="ECO:0007669"/>
    <property type="project" value="TreeGrafter"/>
</dbReference>
<comment type="similarity">
    <text evidence="2">Belongs to the threonine aldolase family.</text>
</comment>
<evidence type="ECO:0000256" key="1">
    <source>
        <dbReference type="ARBA" id="ARBA00001933"/>
    </source>
</evidence>
<evidence type="ECO:0000256" key="2">
    <source>
        <dbReference type="ARBA" id="ARBA00006966"/>
    </source>
</evidence>
<evidence type="ECO:0000259" key="4">
    <source>
        <dbReference type="Pfam" id="PF01212"/>
    </source>
</evidence>
<protein>
    <recommendedName>
        <fullName evidence="4">Aromatic amino acid beta-eliminating lyase/threonine aldolase domain-containing protein</fullName>
    </recommendedName>
</protein>